<dbReference type="Gene3D" id="2.60.120.260">
    <property type="entry name" value="Galactose-binding domain-like"/>
    <property type="match status" value="1"/>
</dbReference>
<dbReference type="Proteomes" id="UP000887567">
    <property type="component" value="Unplaced"/>
</dbReference>
<evidence type="ECO:0000313" key="2">
    <source>
        <dbReference type="EnsemblMetazoa" id="XP_028518521.1"/>
    </source>
</evidence>
<feature type="domain" description="Fibronectin type-III" evidence="1">
    <location>
        <begin position="65"/>
        <end position="155"/>
    </location>
</feature>
<protein>
    <recommendedName>
        <fullName evidence="1">Fibronectin type-III domain-containing protein</fullName>
    </recommendedName>
</protein>
<dbReference type="Pfam" id="PF00041">
    <property type="entry name" value="fn3"/>
    <property type="match status" value="1"/>
</dbReference>
<dbReference type="Gene3D" id="2.60.40.10">
    <property type="entry name" value="Immunoglobulins"/>
    <property type="match status" value="1"/>
</dbReference>
<dbReference type="PROSITE" id="PS50853">
    <property type="entry name" value="FN3"/>
    <property type="match status" value="1"/>
</dbReference>
<accession>A0A913YWT2</accession>
<dbReference type="RefSeq" id="XP_028518521.1">
    <property type="nucleotide sequence ID" value="XM_028662720.1"/>
</dbReference>
<dbReference type="CDD" id="cd00063">
    <property type="entry name" value="FN3"/>
    <property type="match status" value="1"/>
</dbReference>
<organism evidence="2 3">
    <name type="scientific">Exaiptasia diaphana</name>
    <name type="common">Tropical sea anemone</name>
    <name type="synonym">Aiptasia pulchella</name>
    <dbReference type="NCBI Taxonomy" id="2652724"/>
    <lineage>
        <taxon>Eukaryota</taxon>
        <taxon>Metazoa</taxon>
        <taxon>Cnidaria</taxon>
        <taxon>Anthozoa</taxon>
        <taxon>Hexacorallia</taxon>
        <taxon>Actiniaria</taxon>
        <taxon>Aiptasiidae</taxon>
        <taxon>Exaiptasia</taxon>
    </lineage>
</organism>
<evidence type="ECO:0000313" key="3">
    <source>
        <dbReference type="Proteomes" id="UP000887567"/>
    </source>
</evidence>
<dbReference type="SMART" id="SM00060">
    <property type="entry name" value="FN3"/>
    <property type="match status" value="1"/>
</dbReference>
<dbReference type="SUPFAM" id="SSF49265">
    <property type="entry name" value="Fibronectin type III"/>
    <property type="match status" value="1"/>
</dbReference>
<dbReference type="GeneID" id="114576314"/>
<dbReference type="AlphaFoldDB" id="A0A913YWT2"/>
<keyword evidence="3" id="KW-1185">Reference proteome</keyword>
<dbReference type="InterPro" id="IPR036116">
    <property type="entry name" value="FN3_sf"/>
</dbReference>
<dbReference type="EnsemblMetazoa" id="XM_028662720.1">
    <property type="protein sequence ID" value="XP_028518521.1"/>
    <property type="gene ID" value="LOC114576314"/>
</dbReference>
<name>A0A913YWT2_EXADI</name>
<dbReference type="InterPro" id="IPR013783">
    <property type="entry name" value="Ig-like_fold"/>
</dbReference>
<evidence type="ECO:0000259" key="1">
    <source>
        <dbReference type="PROSITE" id="PS50853"/>
    </source>
</evidence>
<dbReference type="KEGG" id="epa:114576314"/>
<proteinExistence type="predicted"/>
<dbReference type="OrthoDB" id="6418794at2759"/>
<reference evidence="2" key="1">
    <citation type="submission" date="2022-11" db="UniProtKB">
        <authorList>
            <consortium name="EnsemblMetazoa"/>
        </authorList>
    </citation>
    <scope>IDENTIFICATION</scope>
</reference>
<dbReference type="InterPro" id="IPR003961">
    <property type="entry name" value="FN3_dom"/>
</dbReference>
<sequence length="159" mass="18442">MCRDKNYYRWGCWCTDKVKKNKTMTTNTVVRNDLKTIQEARYIRFLPVEFFGFDKTMRVNVFFVNQEAPRVNATPSERSIFVQWTIQPCGKLTTKITGYLVDVSTKEARKSIRVGPLIISKNITGLQPNTEYKIRVKAVPYGLWSDNNTIQTEMAGLLF</sequence>